<feature type="chain" id="PRO_5046482361" evidence="1">
    <location>
        <begin position="19"/>
        <end position="98"/>
    </location>
</feature>
<evidence type="ECO:0000256" key="1">
    <source>
        <dbReference type="SAM" id="SignalP"/>
    </source>
</evidence>
<evidence type="ECO:0000313" key="2">
    <source>
        <dbReference type="EMBL" id="NIJ44573.1"/>
    </source>
</evidence>
<dbReference type="RefSeq" id="WP_167184820.1">
    <property type="nucleotide sequence ID" value="NZ_JAASQL010000001.1"/>
</dbReference>
<keyword evidence="2" id="KW-0969">Cilium</keyword>
<protein>
    <submittedName>
        <fullName evidence="2">Flagellar biosynthesis protein FliP</fullName>
    </submittedName>
</protein>
<reference evidence="2 3" key="1">
    <citation type="submission" date="2020-03" db="EMBL/GenBank/DDBJ databases">
        <title>Genomic Encyclopedia of Type Strains, Phase IV (KMG-IV): sequencing the most valuable type-strain genomes for metagenomic binning, comparative biology and taxonomic classification.</title>
        <authorList>
            <person name="Goeker M."/>
        </authorList>
    </citation>
    <scope>NUCLEOTIDE SEQUENCE [LARGE SCALE GENOMIC DNA]</scope>
    <source>
        <strain evidence="2 3">DSM 101599</strain>
    </source>
</reference>
<keyword evidence="1" id="KW-0732">Signal</keyword>
<feature type="signal peptide" evidence="1">
    <location>
        <begin position="1"/>
        <end position="18"/>
    </location>
</feature>
<sequence length="98" mass="11033">MKKLLFVFALLLTVTMSAQEKKSFKGALEAANLTEVEMTKAMEIQKEKTTALKEVKESDLDAVAKKAKVKEIKQEAGKKLRAAIGKEKTKAMNQYWKK</sequence>
<evidence type="ECO:0000313" key="3">
    <source>
        <dbReference type="Proteomes" id="UP000745859"/>
    </source>
</evidence>
<gene>
    <name evidence="2" type="ORF">FHR24_001012</name>
</gene>
<proteinExistence type="predicted"/>
<keyword evidence="2" id="KW-0282">Flagellum</keyword>
<dbReference type="Proteomes" id="UP000745859">
    <property type="component" value="Unassembled WGS sequence"/>
</dbReference>
<comment type="caution">
    <text evidence="2">The sequence shown here is derived from an EMBL/GenBank/DDBJ whole genome shotgun (WGS) entry which is preliminary data.</text>
</comment>
<organism evidence="2 3">
    <name type="scientific">Wenyingzhuangia heitensis</name>
    <dbReference type="NCBI Taxonomy" id="1487859"/>
    <lineage>
        <taxon>Bacteria</taxon>
        <taxon>Pseudomonadati</taxon>
        <taxon>Bacteroidota</taxon>
        <taxon>Flavobacteriia</taxon>
        <taxon>Flavobacteriales</taxon>
        <taxon>Flavobacteriaceae</taxon>
        <taxon>Wenyingzhuangia</taxon>
    </lineage>
</organism>
<keyword evidence="3" id="KW-1185">Reference proteome</keyword>
<dbReference type="EMBL" id="JAASQL010000001">
    <property type="protein sequence ID" value="NIJ44573.1"/>
    <property type="molecule type" value="Genomic_DNA"/>
</dbReference>
<name>A0ABX0U745_9FLAO</name>
<keyword evidence="2" id="KW-0966">Cell projection</keyword>
<accession>A0ABX0U745</accession>